<feature type="domain" description="Glycosyl transferase family 1" evidence="1">
    <location>
        <begin position="195"/>
        <end position="348"/>
    </location>
</feature>
<dbReference type="SUPFAM" id="SSF53756">
    <property type="entry name" value="UDP-Glycosyltransferase/glycogen phosphorylase"/>
    <property type="match status" value="1"/>
</dbReference>
<proteinExistence type="predicted"/>
<accession>R2NZK7</accession>
<organism evidence="2 4">
    <name type="scientific">Enterococcus malodoratus ATCC 43197</name>
    <dbReference type="NCBI Taxonomy" id="1158601"/>
    <lineage>
        <taxon>Bacteria</taxon>
        <taxon>Bacillati</taxon>
        <taxon>Bacillota</taxon>
        <taxon>Bacilli</taxon>
        <taxon>Lactobacillales</taxon>
        <taxon>Enterococcaceae</taxon>
        <taxon>Enterococcus</taxon>
    </lineage>
</organism>
<dbReference type="PANTHER" id="PTHR12526:SF630">
    <property type="entry name" value="GLYCOSYLTRANSFERASE"/>
    <property type="match status" value="1"/>
</dbReference>
<dbReference type="Proteomes" id="UP000014148">
    <property type="component" value="Unassembled WGS sequence"/>
</dbReference>
<dbReference type="RefSeq" id="WP_010740929.1">
    <property type="nucleotide sequence ID" value="NZ_KB946250.1"/>
</dbReference>
<gene>
    <name evidence="3" type="ORF">I585_03326</name>
    <name evidence="2" type="ORF">UAI_02094</name>
</gene>
<name>R2NZK7_9ENTE</name>
<dbReference type="GO" id="GO:0016757">
    <property type="term" value="F:glycosyltransferase activity"/>
    <property type="evidence" value="ECO:0007669"/>
    <property type="project" value="InterPro"/>
</dbReference>
<evidence type="ECO:0000313" key="2">
    <source>
        <dbReference type="EMBL" id="EOH77457.1"/>
    </source>
</evidence>
<dbReference type="Pfam" id="PF00534">
    <property type="entry name" value="Glycos_transf_1"/>
    <property type="match status" value="1"/>
</dbReference>
<dbReference type="PATRIC" id="fig|1158601.3.peg.2065"/>
<evidence type="ECO:0000313" key="3">
    <source>
        <dbReference type="EMBL" id="EOT64129.1"/>
    </source>
</evidence>
<dbReference type="CDD" id="cd03811">
    <property type="entry name" value="GT4_GT28_WabH-like"/>
    <property type="match status" value="1"/>
</dbReference>
<dbReference type="Proteomes" id="UP000013783">
    <property type="component" value="Unassembled WGS sequence"/>
</dbReference>
<dbReference type="OrthoDB" id="9811865at2"/>
<dbReference type="EMBL" id="ASWA01000004">
    <property type="protein sequence ID" value="EOT64129.1"/>
    <property type="molecule type" value="Genomic_DNA"/>
</dbReference>
<dbReference type="STRING" id="71451.RV07_GL004296"/>
<reference evidence="2 4" key="1">
    <citation type="submission" date="2013-02" db="EMBL/GenBank/DDBJ databases">
        <title>The Genome Sequence of Enterococcus malodoratus ATCC_43197.</title>
        <authorList>
            <consortium name="The Broad Institute Genome Sequencing Platform"/>
            <consortium name="The Broad Institute Genome Sequencing Center for Infectious Disease"/>
            <person name="Earl A.M."/>
            <person name="Gilmore M.S."/>
            <person name="Lebreton F."/>
            <person name="Walker B."/>
            <person name="Young S.K."/>
            <person name="Zeng Q."/>
            <person name="Gargeya S."/>
            <person name="Fitzgerald M."/>
            <person name="Haas B."/>
            <person name="Abouelleil A."/>
            <person name="Alvarado L."/>
            <person name="Arachchi H.M."/>
            <person name="Berlin A.M."/>
            <person name="Chapman S.B."/>
            <person name="Dewar J."/>
            <person name="Goldberg J."/>
            <person name="Griggs A."/>
            <person name="Gujja S."/>
            <person name="Hansen M."/>
            <person name="Howarth C."/>
            <person name="Imamovic A."/>
            <person name="Larimer J."/>
            <person name="McCowan C."/>
            <person name="Murphy C."/>
            <person name="Neiman D."/>
            <person name="Pearson M."/>
            <person name="Priest M."/>
            <person name="Roberts A."/>
            <person name="Saif S."/>
            <person name="Shea T."/>
            <person name="Sisk P."/>
            <person name="Sykes S."/>
            <person name="Wortman J."/>
            <person name="Nusbaum C."/>
            <person name="Birren B."/>
        </authorList>
    </citation>
    <scope>NUCLEOTIDE SEQUENCE [LARGE SCALE GENOMIC DNA]</scope>
    <source>
        <strain evidence="2 4">ATCC 43197</strain>
    </source>
</reference>
<evidence type="ECO:0000313" key="5">
    <source>
        <dbReference type="Proteomes" id="UP000014148"/>
    </source>
</evidence>
<dbReference type="InterPro" id="IPR001296">
    <property type="entry name" value="Glyco_trans_1"/>
</dbReference>
<protein>
    <recommendedName>
        <fullName evidence="1">Glycosyl transferase family 1 domain-containing protein</fullName>
    </recommendedName>
</protein>
<dbReference type="eggNOG" id="COG0438">
    <property type="taxonomic scope" value="Bacteria"/>
</dbReference>
<reference evidence="3 5" key="2">
    <citation type="submission" date="2013-03" db="EMBL/GenBank/DDBJ databases">
        <title>The Genome Sequence of Enterococcus malodoratus ATCC_43197 (PacBio/Illumina hybrid assembly).</title>
        <authorList>
            <consortium name="The Broad Institute Genomics Platform"/>
            <consortium name="The Broad Institute Genome Sequencing Center for Infectious Disease"/>
            <person name="Earl A."/>
            <person name="Russ C."/>
            <person name="Gilmore M."/>
            <person name="Surin D."/>
            <person name="Walker B."/>
            <person name="Young S."/>
            <person name="Zeng Q."/>
            <person name="Gargeya S."/>
            <person name="Fitzgerald M."/>
            <person name="Haas B."/>
            <person name="Abouelleil A."/>
            <person name="Allen A.W."/>
            <person name="Alvarado L."/>
            <person name="Arachchi H.M."/>
            <person name="Berlin A.M."/>
            <person name="Chapman S.B."/>
            <person name="Gainer-Dewar J."/>
            <person name="Goldberg J."/>
            <person name="Griggs A."/>
            <person name="Gujja S."/>
            <person name="Hansen M."/>
            <person name="Howarth C."/>
            <person name="Imamovic A."/>
            <person name="Ireland A."/>
            <person name="Larimer J."/>
            <person name="McCowan C."/>
            <person name="Murphy C."/>
            <person name="Pearson M."/>
            <person name="Poon T.W."/>
            <person name="Priest M."/>
            <person name="Roberts A."/>
            <person name="Saif S."/>
            <person name="Shea T."/>
            <person name="Sisk P."/>
            <person name="Sykes S."/>
            <person name="Wortman J."/>
            <person name="Nusbaum C."/>
            <person name="Birren B."/>
        </authorList>
    </citation>
    <scope>NUCLEOTIDE SEQUENCE [LARGE SCALE GENOMIC DNA]</scope>
    <source>
        <strain evidence="3 5">ATCC 43197</strain>
    </source>
</reference>
<comment type="caution">
    <text evidence="2">The sequence shown here is derived from an EMBL/GenBank/DDBJ whole genome shotgun (WGS) entry which is preliminary data.</text>
</comment>
<evidence type="ECO:0000313" key="4">
    <source>
        <dbReference type="Proteomes" id="UP000013783"/>
    </source>
</evidence>
<evidence type="ECO:0000259" key="1">
    <source>
        <dbReference type="Pfam" id="PF00534"/>
    </source>
</evidence>
<dbReference type="Gene3D" id="3.40.50.2000">
    <property type="entry name" value="Glycogen Phosphorylase B"/>
    <property type="match status" value="2"/>
</dbReference>
<dbReference type="EMBL" id="AJAK01000015">
    <property type="protein sequence ID" value="EOH77457.1"/>
    <property type="molecule type" value="Genomic_DNA"/>
</dbReference>
<dbReference type="AlphaFoldDB" id="R2NZK7"/>
<dbReference type="PANTHER" id="PTHR12526">
    <property type="entry name" value="GLYCOSYLTRANSFERASE"/>
    <property type="match status" value="1"/>
</dbReference>
<keyword evidence="5" id="KW-1185">Reference proteome</keyword>
<sequence>MKKQRLLFFIYDLSGGGAEKLLVNILNNIDLKNFDVEVKLLFYQGVNIKEINSEVKVSYVFKKKITGFRVITKLISPKLLFKGLIKGEYDIIVSFFEGVTTRIVSGCEQKRCKLLNWVHISFDDFSNQCKVYRNKKELINCYKRYDATICVANSVRKSFLANVPEISQNKVKIIYNFMDIDNILEKSNEKLNYFDSNYFNLISIGRFIEQKGYDRLIPIISNLKSNIKTPFRMYIFGNGEDRKKFEKLILQLKLEDTVFLEEYTENPYKYIKNADLFVCSSRKEGYSTVISESILLETPVVSTDCSGVREQLGEDEYGIISKNNSFDLEEKIELIISNESLYHELKERMPDGAEKIRKRVSITNFENLFEEVNK</sequence>